<dbReference type="SUPFAM" id="SSF64182">
    <property type="entry name" value="DHH phosphoesterases"/>
    <property type="match status" value="1"/>
</dbReference>
<dbReference type="PANTHER" id="PTHR47618">
    <property type="entry name" value="BIFUNCTIONAL OLIGORIBONUCLEASE AND PAP PHOSPHATASE NRNA"/>
    <property type="match status" value="1"/>
</dbReference>
<dbReference type="InterPro" id="IPR003156">
    <property type="entry name" value="DHHA1_dom"/>
</dbReference>
<evidence type="ECO:0000259" key="1">
    <source>
        <dbReference type="Pfam" id="PF01368"/>
    </source>
</evidence>
<dbReference type="Gene3D" id="3.10.310.30">
    <property type="match status" value="1"/>
</dbReference>
<dbReference type="EMBL" id="CP005933">
    <property type="protein sequence ID" value="AIA33893.1"/>
    <property type="molecule type" value="Genomic_DNA"/>
</dbReference>
<dbReference type="Gene3D" id="3.90.1640.10">
    <property type="entry name" value="inorganic pyrophosphatase (n-terminal core)"/>
    <property type="match status" value="1"/>
</dbReference>
<dbReference type="HOGENOM" id="CLU_039720_1_0_14"/>
<sequence>MKIGNAKVAIDAIEKYKNIIIFHHIRPDGDCLGSQAGLAELIRTNYPEKNVYTVGDNVGVFDFMNYKYDQIEKIDFSDSLGIVVDASSSNRIECAELLLNKKITAALRIDHHPNDSDIEYQYIWVDEHYVAAAEMIAKIAYEAKWIVNQRAAEHIFLGIVTDSGRFLYPDTSARTHQLVSFLYEKGNLKPKFMFNELSKRTMDDIKFSGEILSNFKKQGRVLYYEVTNEVLQKFGLSSLKAATFVNELADIEDNSCWAFFIQLEDGKIRGRLRSNGPLVNKVAPKYGGGGHDNAAGITLTKWSQVNDVINDLNQLIIEWEAK</sequence>
<protein>
    <submittedName>
        <fullName evidence="3">Exopolyphosphatase-related protein</fullName>
    </submittedName>
</protein>
<organism evidence="3 4">
    <name type="scientific">Mycoplasmopsis bovis CQ-W70</name>
    <dbReference type="NCBI Taxonomy" id="1316930"/>
    <lineage>
        <taxon>Bacteria</taxon>
        <taxon>Bacillati</taxon>
        <taxon>Mycoplasmatota</taxon>
        <taxon>Mycoplasmoidales</taxon>
        <taxon>Metamycoplasmataceae</taxon>
        <taxon>Mycoplasmopsis</taxon>
    </lineage>
</organism>
<dbReference type="Proteomes" id="UP000027182">
    <property type="component" value="Chromosome"/>
</dbReference>
<accession>A0A059Y3V7</accession>
<dbReference type="AlphaFoldDB" id="A0A059Y3V7"/>
<dbReference type="RefSeq" id="WP_013456401.1">
    <property type="nucleotide sequence ID" value="NZ_CP005933.1"/>
</dbReference>
<feature type="domain" description="DHHA1" evidence="2">
    <location>
        <begin position="221"/>
        <end position="316"/>
    </location>
</feature>
<dbReference type="SMR" id="A0A059Y3V7"/>
<dbReference type="InterPro" id="IPR038763">
    <property type="entry name" value="DHH_sf"/>
</dbReference>
<name>A0A059Y3V7_MYCBV</name>
<feature type="domain" description="DDH" evidence="1">
    <location>
        <begin position="18"/>
        <end position="159"/>
    </location>
</feature>
<dbReference type="InterPro" id="IPR051319">
    <property type="entry name" value="Oligoribo/pAp-PDE_c-di-AMP_PDE"/>
</dbReference>
<dbReference type="Pfam" id="PF01368">
    <property type="entry name" value="DHH"/>
    <property type="match status" value="1"/>
</dbReference>
<dbReference type="GeneID" id="31507874"/>
<evidence type="ECO:0000313" key="3">
    <source>
        <dbReference type="EMBL" id="AIA33893.1"/>
    </source>
</evidence>
<dbReference type="KEGG" id="mbq:K668_01545"/>
<dbReference type="PANTHER" id="PTHR47618:SF1">
    <property type="entry name" value="BIFUNCTIONAL OLIGORIBONUCLEASE AND PAP PHOSPHATASE NRNA"/>
    <property type="match status" value="1"/>
</dbReference>
<reference evidence="3 4" key="1">
    <citation type="submission" date="2013-04" db="EMBL/GenBank/DDBJ databases">
        <authorList>
            <person name="Lin L."/>
            <person name="Zeng Z."/>
            <person name="Xie J."/>
            <person name="Luo L."/>
            <person name="Yang Z."/>
            <person name="Liang W."/>
            <person name="Lin H."/>
            <person name="Dong C."/>
            <person name="Sun Y."/>
        </authorList>
    </citation>
    <scope>NUCLEOTIDE SEQUENCE [LARGE SCALE GENOMIC DNA]</scope>
    <source>
        <strain evidence="3 4">CQ-W70</strain>
    </source>
</reference>
<gene>
    <name evidence="3" type="ORF">K668_01545</name>
</gene>
<dbReference type="GO" id="GO:0003676">
    <property type="term" value="F:nucleic acid binding"/>
    <property type="evidence" value="ECO:0007669"/>
    <property type="project" value="InterPro"/>
</dbReference>
<dbReference type="InterPro" id="IPR001667">
    <property type="entry name" value="DDH_dom"/>
</dbReference>
<dbReference type="Pfam" id="PF02272">
    <property type="entry name" value="DHHA1"/>
    <property type="match status" value="1"/>
</dbReference>
<proteinExistence type="predicted"/>
<dbReference type="PATRIC" id="fig|1316930.3.peg.321"/>
<evidence type="ECO:0000259" key="2">
    <source>
        <dbReference type="Pfam" id="PF02272"/>
    </source>
</evidence>
<evidence type="ECO:0000313" key="4">
    <source>
        <dbReference type="Proteomes" id="UP000027182"/>
    </source>
</evidence>